<keyword evidence="9" id="KW-0186">Copper</keyword>
<dbReference type="InterPro" id="IPR045087">
    <property type="entry name" value="Cu-oxidase_fam"/>
</dbReference>
<evidence type="ECO:0000313" key="17">
    <source>
        <dbReference type="Proteomes" id="UP001212997"/>
    </source>
</evidence>
<dbReference type="CDD" id="cd13903">
    <property type="entry name" value="CuRO_3_Tv-LCC_like"/>
    <property type="match status" value="1"/>
</dbReference>
<dbReference type="Proteomes" id="UP001212997">
    <property type="component" value="Unassembled WGS sequence"/>
</dbReference>
<gene>
    <name evidence="16" type="ORF">NLI96_g7062</name>
</gene>
<dbReference type="PANTHER" id="PTHR11709:SF511">
    <property type="entry name" value="LACCASE"/>
    <property type="match status" value="1"/>
</dbReference>
<accession>A0AAD5UZU1</accession>
<comment type="caution">
    <text evidence="16">The sequence shown here is derived from an EMBL/GenBank/DDBJ whole genome shotgun (WGS) entry which is preliminary data.</text>
</comment>
<feature type="region of interest" description="Disordered" evidence="12">
    <location>
        <begin position="1"/>
        <end position="25"/>
    </location>
</feature>
<evidence type="ECO:0000256" key="11">
    <source>
        <dbReference type="ARBA" id="ARBA00023180"/>
    </source>
</evidence>
<evidence type="ECO:0000256" key="6">
    <source>
        <dbReference type="ARBA" id="ARBA00022525"/>
    </source>
</evidence>
<proteinExistence type="inferred from homology"/>
<dbReference type="Gene3D" id="2.60.40.420">
    <property type="entry name" value="Cupredoxins - blue copper proteins"/>
    <property type="match status" value="3"/>
</dbReference>
<evidence type="ECO:0000259" key="13">
    <source>
        <dbReference type="Pfam" id="PF00394"/>
    </source>
</evidence>
<dbReference type="AlphaFoldDB" id="A0AAD5UZU1"/>
<dbReference type="EMBL" id="JANAWD010000279">
    <property type="protein sequence ID" value="KAJ3482311.1"/>
    <property type="molecule type" value="Genomic_DNA"/>
</dbReference>
<dbReference type="InterPro" id="IPR011707">
    <property type="entry name" value="Cu-oxidase-like_N"/>
</dbReference>
<evidence type="ECO:0000256" key="1">
    <source>
        <dbReference type="ARBA" id="ARBA00000349"/>
    </source>
</evidence>
<evidence type="ECO:0000256" key="9">
    <source>
        <dbReference type="ARBA" id="ARBA00023008"/>
    </source>
</evidence>
<dbReference type="PANTHER" id="PTHR11709">
    <property type="entry name" value="MULTI-COPPER OXIDASE"/>
    <property type="match status" value="1"/>
</dbReference>
<evidence type="ECO:0000256" key="4">
    <source>
        <dbReference type="ARBA" id="ARBA00010609"/>
    </source>
</evidence>
<comment type="subcellular location">
    <subcellularLocation>
        <location evidence="3">Secreted</location>
    </subcellularLocation>
</comment>
<dbReference type="FunFam" id="2.60.40.420:FF:000045">
    <property type="entry name" value="Laccase 2"/>
    <property type="match status" value="1"/>
</dbReference>
<comment type="catalytic activity">
    <reaction evidence="1">
        <text>4 hydroquinone + O2 = 4 benzosemiquinone + 2 H2O</text>
        <dbReference type="Rhea" id="RHEA:11276"/>
        <dbReference type="ChEBI" id="CHEBI:15377"/>
        <dbReference type="ChEBI" id="CHEBI:15379"/>
        <dbReference type="ChEBI" id="CHEBI:17594"/>
        <dbReference type="ChEBI" id="CHEBI:17977"/>
        <dbReference type="EC" id="1.10.3.2"/>
    </reaction>
</comment>
<evidence type="ECO:0000256" key="3">
    <source>
        <dbReference type="ARBA" id="ARBA00004613"/>
    </source>
</evidence>
<dbReference type="PROSITE" id="PS00079">
    <property type="entry name" value="MULTICOPPER_OXIDASE1"/>
    <property type="match status" value="1"/>
</dbReference>
<comment type="similarity">
    <text evidence="4">Belongs to the multicopper oxidase family.</text>
</comment>
<dbReference type="GO" id="GO:0005507">
    <property type="term" value="F:copper ion binding"/>
    <property type="evidence" value="ECO:0007669"/>
    <property type="project" value="InterPro"/>
</dbReference>
<keyword evidence="10" id="KW-1015">Disulfide bond</keyword>
<reference evidence="16" key="1">
    <citation type="submission" date="2022-07" db="EMBL/GenBank/DDBJ databases">
        <title>Genome Sequence of Physisporinus lineatus.</title>
        <authorList>
            <person name="Buettner E."/>
        </authorList>
    </citation>
    <scope>NUCLEOTIDE SEQUENCE</scope>
    <source>
        <strain evidence="16">VT162</strain>
    </source>
</reference>
<dbReference type="SUPFAM" id="SSF49503">
    <property type="entry name" value="Cupredoxins"/>
    <property type="match status" value="3"/>
</dbReference>
<evidence type="ECO:0000313" key="16">
    <source>
        <dbReference type="EMBL" id="KAJ3482311.1"/>
    </source>
</evidence>
<evidence type="ECO:0000256" key="7">
    <source>
        <dbReference type="ARBA" id="ARBA00022723"/>
    </source>
</evidence>
<keyword evidence="7" id="KW-0479">Metal-binding</keyword>
<dbReference type="InterPro" id="IPR033138">
    <property type="entry name" value="Cu_oxidase_CS"/>
</dbReference>
<organism evidence="16 17">
    <name type="scientific">Meripilus lineatus</name>
    <dbReference type="NCBI Taxonomy" id="2056292"/>
    <lineage>
        <taxon>Eukaryota</taxon>
        <taxon>Fungi</taxon>
        <taxon>Dikarya</taxon>
        <taxon>Basidiomycota</taxon>
        <taxon>Agaricomycotina</taxon>
        <taxon>Agaricomycetes</taxon>
        <taxon>Polyporales</taxon>
        <taxon>Meripilaceae</taxon>
        <taxon>Meripilus</taxon>
    </lineage>
</organism>
<dbReference type="InterPro" id="IPR011706">
    <property type="entry name" value="Cu-oxidase_C"/>
</dbReference>
<evidence type="ECO:0000256" key="12">
    <source>
        <dbReference type="SAM" id="MobiDB-lite"/>
    </source>
</evidence>
<keyword evidence="6" id="KW-0964">Secreted</keyword>
<protein>
    <recommendedName>
        <fullName evidence="5">laccase</fullName>
        <ecNumber evidence="5">1.10.3.2</ecNumber>
    </recommendedName>
</protein>
<keyword evidence="17" id="KW-1185">Reference proteome</keyword>
<dbReference type="InterPro" id="IPR008972">
    <property type="entry name" value="Cupredoxin"/>
</dbReference>
<feature type="domain" description="Plastocyanin-like" evidence="14">
    <location>
        <begin position="343"/>
        <end position="464"/>
    </location>
</feature>
<keyword evidence="8" id="KW-0560">Oxidoreductase</keyword>
<evidence type="ECO:0000256" key="8">
    <source>
        <dbReference type="ARBA" id="ARBA00023002"/>
    </source>
</evidence>
<dbReference type="Pfam" id="PF00394">
    <property type="entry name" value="Cu-oxidase"/>
    <property type="match status" value="1"/>
</dbReference>
<sequence>MVAPDGFSRSAVVAEGSTPGPLIRGNKGDTFQINVKNGLTDESLLTSTSIHWHGLFQYKTNWDDGAAWITQCPIGPGRSFLYNFTIAEQAGEAFAISAVSGHLSPPGTFWYHSHLSTQYCDGLRGPLVIYDPEDPHKDLYDVDDEGTIITLSDWYHQPSKDLPVPPTSWATLINGLGRSSNGSDTNLTVIEVEQGKRYRFRLVSLSCEPTYQFSIDGHTLTVIEAEGTNTQPVQASTIPIFASQRYSFVLEANQPVGNYWIRALPNFGNTSFAGGINSAILRYVGAPDEEPTKQLNSSAKPLVETDLHPLVPTPPPPHADLPLEFAFSFNNGRFYVNNVSFSSPSVPELLQILSGSQRPQDLLPQGSVYLLPKDSTIEIKMPGGVIGGGHPLHLHGHNFWVMQSAGSNTTNLQDPVLRDTVNIGSLGDEVTIRFQTNNPGPWLLHCHIDFHFDTGFAVVFAEDVPDISADGELASRLEPVMRQWFLNSGPVAGRPSRQHPGVPTRGFTVPESEFNGVEALEPLSLYLHTPEPFLR</sequence>
<name>A0AAD5UZU1_9APHY</name>
<dbReference type="GO" id="GO:0052716">
    <property type="term" value="F:hydroquinone:oxygen oxidoreductase activity"/>
    <property type="evidence" value="ECO:0007669"/>
    <property type="project" value="UniProtKB-EC"/>
</dbReference>
<dbReference type="EC" id="1.10.3.2" evidence="5"/>
<evidence type="ECO:0000259" key="15">
    <source>
        <dbReference type="Pfam" id="PF07732"/>
    </source>
</evidence>
<evidence type="ECO:0000259" key="14">
    <source>
        <dbReference type="Pfam" id="PF07731"/>
    </source>
</evidence>
<dbReference type="GO" id="GO:0005576">
    <property type="term" value="C:extracellular region"/>
    <property type="evidence" value="ECO:0007669"/>
    <property type="project" value="UniProtKB-SubCell"/>
</dbReference>
<evidence type="ECO:0000256" key="10">
    <source>
        <dbReference type="ARBA" id="ARBA00023157"/>
    </source>
</evidence>
<feature type="domain" description="Plastocyanin-like" evidence="13">
    <location>
        <begin position="147"/>
        <end position="286"/>
    </location>
</feature>
<dbReference type="Pfam" id="PF07732">
    <property type="entry name" value="Cu-oxidase_3"/>
    <property type="match status" value="1"/>
</dbReference>
<dbReference type="InterPro" id="IPR001117">
    <property type="entry name" value="Cu-oxidase_2nd"/>
</dbReference>
<comment type="cofactor">
    <cofactor evidence="2">
        <name>Cu cation</name>
        <dbReference type="ChEBI" id="CHEBI:23378"/>
    </cofactor>
</comment>
<keyword evidence="11" id="KW-0325">Glycoprotein</keyword>
<feature type="domain" description="Plastocyanin-like" evidence="15">
    <location>
        <begin position="3"/>
        <end position="133"/>
    </location>
</feature>
<evidence type="ECO:0000256" key="5">
    <source>
        <dbReference type="ARBA" id="ARBA00012297"/>
    </source>
</evidence>
<evidence type="ECO:0000256" key="2">
    <source>
        <dbReference type="ARBA" id="ARBA00001935"/>
    </source>
</evidence>
<dbReference type="Pfam" id="PF07731">
    <property type="entry name" value="Cu-oxidase_2"/>
    <property type="match status" value="1"/>
</dbReference>